<feature type="domain" description="SsuA/THI5-like" evidence="1">
    <location>
        <begin position="104"/>
        <end position="244"/>
    </location>
</feature>
<sequence length="322" mass="35268">MNATLLRTLFLIALYLPALLHAESLPQVRVGMLQFGTGHWELAHIQEAGLDRAEGYELVLTPLANSSAGLLALTSGSVDWIIGDWVWAAKRTRDGEPLRFLPFSTQIGQLMVPVQSDIDSIGSLAGKRIGVAGGPQGKSWQLLNAAARQQGMDLEQSAQISFGSPPLLSRELEAGRLDALLTFWHFAARLEASGQFKPAFSAQTIMTSLGIDPRLPTLGYLANELWVEKNQSLARAFKRSVYASKQDLRSDTPWLKLRSLMRADTDPVFEALKRGFREGEPLSDVDSTLIESARAAWPLFDATGLDEQGALPISIFAGVERR</sequence>
<proteinExistence type="predicted"/>
<protein>
    <submittedName>
        <fullName evidence="2">ABC transporter substrate-binding protein</fullName>
    </submittedName>
</protein>
<gene>
    <name evidence="2" type="ORF">GCM10011352_19110</name>
</gene>
<dbReference type="Pfam" id="PF09084">
    <property type="entry name" value="NMT1"/>
    <property type="match status" value="1"/>
</dbReference>
<reference evidence="3" key="1">
    <citation type="journal article" date="2019" name="Int. J. Syst. Evol. Microbiol.">
        <title>The Global Catalogue of Microorganisms (GCM) 10K type strain sequencing project: providing services to taxonomists for standard genome sequencing and annotation.</title>
        <authorList>
            <consortium name="The Broad Institute Genomics Platform"/>
            <consortium name="The Broad Institute Genome Sequencing Center for Infectious Disease"/>
            <person name="Wu L."/>
            <person name="Ma J."/>
        </authorList>
    </citation>
    <scope>NUCLEOTIDE SEQUENCE [LARGE SCALE GENOMIC DNA]</scope>
    <source>
        <strain evidence="3">CGMCC 1.15341</strain>
    </source>
</reference>
<dbReference type="InterPro" id="IPR015168">
    <property type="entry name" value="SsuA/THI5"/>
</dbReference>
<dbReference type="PANTHER" id="PTHR30024">
    <property type="entry name" value="ALIPHATIC SULFONATES-BINDING PROTEIN-RELATED"/>
    <property type="match status" value="1"/>
</dbReference>
<comment type="caution">
    <text evidence="2">The sequence shown here is derived from an EMBL/GenBank/DDBJ whole genome shotgun (WGS) entry which is preliminary data.</text>
</comment>
<keyword evidence="3" id="KW-1185">Reference proteome</keyword>
<dbReference type="Proteomes" id="UP000629025">
    <property type="component" value="Unassembled WGS sequence"/>
</dbReference>
<evidence type="ECO:0000313" key="2">
    <source>
        <dbReference type="EMBL" id="GGB93228.1"/>
    </source>
</evidence>
<dbReference type="SUPFAM" id="SSF53850">
    <property type="entry name" value="Periplasmic binding protein-like II"/>
    <property type="match status" value="1"/>
</dbReference>
<dbReference type="EMBL" id="BMIJ01000003">
    <property type="protein sequence ID" value="GGB93228.1"/>
    <property type="molecule type" value="Genomic_DNA"/>
</dbReference>
<dbReference type="Gene3D" id="3.40.190.10">
    <property type="entry name" value="Periplasmic binding protein-like II"/>
    <property type="match status" value="2"/>
</dbReference>
<evidence type="ECO:0000313" key="3">
    <source>
        <dbReference type="Proteomes" id="UP000629025"/>
    </source>
</evidence>
<dbReference type="RefSeq" id="WP_188747638.1">
    <property type="nucleotide sequence ID" value="NZ_BMIJ01000003.1"/>
</dbReference>
<organism evidence="2 3">
    <name type="scientific">Marinobacterium zhoushanense</name>
    <dbReference type="NCBI Taxonomy" id="1679163"/>
    <lineage>
        <taxon>Bacteria</taxon>
        <taxon>Pseudomonadati</taxon>
        <taxon>Pseudomonadota</taxon>
        <taxon>Gammaproteobacteria</taxon>
        <taxon>Oceanospirillales</taxon>
        <taxon>Oceanospirillaceae</taxon>
        <taxon>Marinobacterium</taxon>
    </lineage>
</organism>
<evidence type="ECO:0000259" key="1">
    <source>
        <dbReference type="Pfam" id="PF09084"/>
    </source>
</evidence>
<dbReference type="PANTHER" id="PTHR30024:SF48">
    <property type="entry name" value="ABC TRANSPORTER SUBSTRATE-BINDING PROTEIN"/>
    <property type="match status" value="1"/>
</dbReference>
<name>A0ABQ1KAY4_9GAMM</name>
<accession>A0ABQ1KAY4</accession>